<reference evidence="1 2" key="1">
    <citation type="submission" date="2020-08" db="EMBL/GenBank/DDBJ databases">
        <title>Functional genomics of gut bacteria from endangered species of beetles.</title>
        <authorList>
            <person name="Carlos-Shanley C."/>
        </authorList>
    </citation>
    <scope>NUCLEOTIDE SEQUENCE [LARGE SCALE GENOMIC DNA]</scope>
    <source>
        <strain evidence="1 2">S00179</strain>
    </source>
</reference>
<name>A0A7W7KEX2_PSENT</name>
<organism evidence="1 2">
    <name type="scientific">Pseudomonas nitroreducens</name>
    <dbReference type="NCBI Taxonomy" id="46680"/>
    <lineage>
        <taxon>Bacteria</taxon>
        <taxon>Pseudomonadati</taxon>
        <taxon>Pseudomonadota</taxon>
        <taxon>Gammaproteobacteria</taxon>
        <taxon>Pseudomonadales</taxon>
        <taxon>Pseudomonadaceae</taxon>
        <taxon>Pseudomonas</taxon>
    </lineage>
</organism>
<accession>A0A7W7KEX2</accession>
<evidence type="ECO:0000313" key="1">
    <source>
        <dbReference type="EMBL" id="MBB4861595.1"/>
    </source>
</evidence>
<evidence type="ECO:0000313" key="2">
    <source>
        <dbReference type="Proteomes" id="UP000566995"/>
    </source>
</evidence>
<dbReference type="EMBL" id="JACHLI010000001">
    <property type="protein sequence ID" value="MBB4861595.1"/>
    <property type="molecule type" value="Genomic_DNA"/>
</dbReference>
<dbReference type="AlphaFoldDB" id="A0A7W7KEX2"/>
<dbReference type="RefSeq" id="WP_184585852.1">
    <property type="nucleotide sequence ID" value="NZ_JACHLI010000001.1"/>
</dbReference>
<sequence length="89" mass="9771">MTTQEPVKELYAVVPHPKLKREYVGRLVRTTKELRNGWGSIPAGTVATVTSQSPKGSFIEAEPCGCCGIKAFMSYLGVDDIEFIEPIKV</sequence>
<gene>
    <name evidence="1" type="ORF">HNP46_000406</name>
</gene>
<proteinExistence type="predicted"/>
<dbReference type="Proteomes" id="UP000566995">
    <property type="component" value="Unassembled WGS sequence"/>
</dbReference>
<protein>
    <submittedName>
        <fullName evidence="1">Uncharacterized protein</fullName>
    </submittedName>
</protein>
<comment type="caution">
    <text evidence="1">The sequence shown here is derived from an EMBL/GenBank/DDBJ whole genome shotgun (WGS) entry which is preliminary data.</text>
</comment>